<dbReference type="Proteomes" id="UP000016605">
    <property type="component" value="Unassembled WGS sequence"/>
</dbReference>
<reference evidence="2 3" key="1">
    <citation type="submission" date="2013-08" db="EMBL/GenBank/DDBJ databases">
        <authorList>
            <person name="Weinstock G."/>
            <person name="Sodergren E."/>
            <person name="Wylie T."/>
            <person name="Fulton L."/>
            <person name="Fulton R."/>
            <person name="Fronick C."/>
            <person name="O'Laughlin M."/>
            <person name="Godfrey J."/>
            <person name="Miner T."/>
            <person name="Herter B."/>
            <person name="Appelbaum E."/>
            <person name="Cordes M."/>
            <person name="Lek S."/>
            <person name="Wollam A."/>
            <person name="Pepin K.H."/>
            <person name="Palsikar V.B."/>
            <person name="Mitreva M."/>
            <person name="Wilson R.K."/>
        </authorList>
    </citation>
    <scope>NUCLEOTIDE SEQUENCE [LARGE SCALE GENOMIC DNA]</scope>
    <source>
        <strain evidence="2 3">ATCC 14665</strain>
    </source>
</reference>
<organism evidence="2 3">
    <name type="scientific">Leifsonia aquatica ATCC 14665</name>
    <dbReference type="NCBI Taxonomy" id="1358026"/>
    <lineage>
        <taxon>Bacteria</taxon>
        <taxon>Bacillati</taxon>
        <taxon>Actinomycetota</taxon>
        <taxon>Actinomycetes</taxon>
        <taxon>Micrococcales</taxon>
        <taxon>Microbacteriaceae</taxon>
        <taxon>Leifsonia</taxon>
    </lineage>
</organism>
<evidence type="ECO:0000313" key="3">
    <source>
        <dbReference type="Proteomes" id="UP000016605"/>
    </source>
</evidence>
<dbReference type="AlphaFoldDB" id="U2RLL5"/>
<evidence type="ECO:0000256" key="1">
    <source>
        <dbReference type="SAM" id="MobiDB-lite"/>
    </source>
</evidence>
<feature type="region of interest" description="Disordered" evidence="1">
    <location>
        <begin position="1"/>
        <end position="43"/>
    </location>
</feature>
<evidence type="ECO:0000313" key="2">
    <source>
        <dbReference type="EMBL" id="ERK69439.1"/>
    </source>
</evidence>
<feature type="compositionally biased region" description="Basic and acidic residues" evidence="1">
    <location>
        <begin position="1"/>
        <end position="16"/>
    </location>
</feature>
<sequence>MDGRTHLLRAERRTGRLGEPVRSAVPGGGGRGSRSRHADHPVG</sequence>
<proteinExistence type="predicted"/>
<comment type="caution">
    <text evidence="2">The sequence shown here is derived from an EMBL/GenBank/DDBJ whole genome shotgun (WGS) entry which is preliminary data.</text>
</comment>
<gene>
    <name evidence="2" type="ORF">N136_04241</name>
</gene>
<dbReference type="HOGENOM" id="CLU_3235476_0_0_11"/>
<accession>U2RLL5</accession>
<name>U2RLL5_LEIAQ</name>
<protein>
    <submittedName>
        <fullName evidence="2">Uncharacterized protein</fullName>
    </submittedName>
</protein>
<dbReference type="EMBL" id="AWVQ01000707">
    <property type="protein sequence ID" value="ERK69439.1"/>
    <property type="molecule type" value="Genomic_DNA"/>
</dbReference>